<dbReference type="Pfam" id="PF06172">
    <property type="entry name" value="Cupin_5"/>
    <property type="match status" value="1"/>
</dbReference>
<dbReference type="EMBL" id="QXIL01000043">
    <property type="protein sequence ID" value="RXI75805.1"/>
    <property type="molecule type" value="Genomic_DNA"/>
</dbReference>
<dbReference type="InterPro" id="IPR014710">
    <property type="entry name" value="RmlC-like_jellyroll"/>
</dbReference>
<dbReference type="AlphaFoldDB" id="A0A4Q0VGN9"/>
<dbReference type="SUPFAM" id="SSF51182">
    <property type="entry name" value="RmlC-like cupins"/>
    <property type="match status" value="1"/>
</dbReference>
<dbReference type="PANTHER" id="PTHR33387">
    <property type="entry name" value="RMLC-LIKE JELLY ROLL FOLD PROTEIN"/>
    <property type="match status" value="1"/>
</dbReference>
<evidence type="ECO:0000313" key="3">
    <source>
        <dbReference type="Proteomes" id="UP000290602"/>
    </source>
</evidence>
<sequence>MNKQDYIEQLNLSPHPEGGWYRQVYKSEDTFNSPGTTKKLHYYTSIYFLLDNQRVSHFHRLTRDELWYFHAGNTLAIHCISPEGRFYSVKLGNNPANNEQFQFDVPAGTIFGSETIKPDSFSLVSCAVAPGFTFDDFELMHKQDLLQKYPDYREIINRLTLD</sequence>
<dbReference type="InterPro" id="IPR011051">
    <property type="entry name" value="RmlC_Cupin_sf"/>
</dbReference>
<dbReference type="CDD" id="cd06121">
    <property type="entry name" value="cupin_YML079wp"/>
    <property type="match status" value="1"/>
</dbReference>
<dbReference type="InterPro" id="IPR039935">
    <property type="entry name" value="YML079W-like"/>
</dbReference>
<dbReference type="InterPro" id="IPR009327">
    <property type="entry name" value="Cupin_DUF985"/>
</dbReference>
<proteinExistence type="predicted"/>
<dbReference type="Gene3D" id="2.60.120.10">
    <property type="entry name" value="Jelly Rolls"/>
    <property type="match status" value="1"/>
</dbReference>
<organism evidence="2 3">
    <name type="scientific">Levilactobacillus suantsaii</name>
    <dbReference type="NCBI Taxonomy" id="2292255"/>
    <lineage>
        <taxon>Bacteria</taxon>
        <taxon>Bacillati</taxon>
        <taxon>Bacillota</taxon>
        <taxon>Bacilli</taxon>
        <taxon>Lactobacillales</taxon>
        <taxon>Lactobacillaceae</taxon>
        <taxon>Levilactobacillus</taxon>
    </lineage>
</organism>
<feature type="domain" description="DUF985" evidence="1">
    <location>
        <begin position="4"/>
        <end position="140"/>
    </location>
</feature>
<dbReference type="PANTHER" id="PTHR33387:SF3">
    <property type="entry name" value="DUF985 DOMAIN-CONTAINING PROTEIN"/>
    <property type="match status" value="1"/>
</dbReference>
<dbReference type="RefSeq" id="WP_129033403.1">
    <property type="nucleotide sequence ID" value="NZ_CP059603.1"/>
</dbReference>
<reference evidence="2 3" key="1">
    <citation type="submission" date="2018-08" db="EMBL/GenBank/DDBJ databases">
        <title>Lactobacillus suantsai sp. nov., isolated from traditional fermented suan-tsai in Taiwan.</title>
        <authorList>
            <person name="Huang C.-H."/>
        </authorList>
    </citation>
    <scope>NUCLEOTIDE SEQUENCE [LARGE SCALE GENOMIC DNA]</scope>
    <source>
        <strain evidence="2 3">BCRC 12945</strain>
    </source>
</reference>
<accession>A0A4Q0VGN9</accession>
<name>A0A4Q0VGN9_9LACO</name>
<gene>
    <name evidence="2" type="ORF">DXH47_11330</name>
</gene>
<dbReference type="OrthoDB" id="9798288at2"/>
<evidence type="ECO:0000313" key="2">
    <source>
        <dbReference type="EMBL" id="RXI75805.1"/>
    </source>
</evidence>
<protein>
    <submittedName>
        <fullName evidence="2">Cupin domain-containing protein</fullName>
    </submittedName>
</protein>
<keyword evidence="3" id="KW-1185">Reference proteome</keyword>
<evidence type="ECO:0000259" key="1">
    <source>
        <dbReference type="Pfam" id="PF06172"/>
    </source>
</evidence>
<dbReference type="Proteomes" id="UP000290602">
    <property type="component" value="Unassembled WGS sequence"/>
</dbReference>
<comment type="caution">
    <text evidence="2">The sequence shown here is derived from an EMBL/GenBank/DDBJ whole genome shotgun (WGS) entry which is preliminary data.</text>
</comment>